<dbReference type="AlphaFoldDB" id="A0A2P5XIK4"/>
<dbReference type="EMBL" id="KZ664795">
    <property type="protein sequence ID" value="PPS03161.1"/>
    <property type="molecule type" value="Genomic_DNA"/>
</dbReference>
<organism evidence="1 2">
    <name type="scientific">Gossypium barbadense</name>
    <name type="common">Sea Island cotton</name>
    <name type="synonym">Hibiscus barbadensis</name>
    <dbReference type="NCBI Taxonomy" id="3634"/>
    <lineage>
        <taxon>Eukaryota</taxon>
        <taxon>Viridiplantae</taxon>
        <taxon>Streptophyta</taxon>
        <taxon>Embryophyta</taxon>
        <taxon>Tracheophyta</taxon>
        <taxon>Spermatophyta</taxon>
        <taxon>Magnoliopsida</taxon>
        <taxon>eudicotyledons</taxon>
        <taxon>Gunneridae</taxon>
        <taxon>Pentapetalae</taxon>
        <taxon>rosids</taxon>
        <taxon>malvids</taxon>
        <taxon>Malvales</taxon>
        <taxon>Malvaceae</taxon>
        <taxon>Malvoideae</taxon>
        <taxon>Gossypium</taxon>
    </lineage>
</organism>
<name>A0A2P5XIK4_GOSBA</name>
<protein>
    <submittedName>
        <fullName evidence="1">Uncharacterized protein</fullName>
    </submittedName>
</protein>
<gene>
    <name evidence="1" type="ORF">GOBAR_AA17489</name>
</gene>
<dbReference type="Proteomes" id="UP000239757">
    <property type="component" value="Unassembled WGS sequence"/>
</dbReference>
<accession>A0A2P5XIK4</accession>
<evidence type="ECO:0000313" key="2">
    <source>
        <dbReference type="Proteomes" id="UP000239757"/>
    </source>
</evidence>
<sequence length="174" mass="20149">MEWFKTNCKTWASVGGGKQNLCLKAMKNRNGNLPMMPKYLLKLSSLCLRFSTFIKVVVDLWELGALSFELRQRPFRHTNLVFINWHLDYMHVMKQDKNEKEIMPEDFTSFVITLWSIWIHKNKVVFEGVSPNAVAVIEAAFGSQPDHKKAVKYKYSYIGSPHQNAGVQNMAQYS</sequence>
<reference evidence="1 2" key="1">
    <citation type="submission" date="2015-01" db="EMBL/GenBank/DDBJ databases">
        <title>Genome of allotetraploid Gossypium barbadense reveals genomic plasticity and fiber elongation in cotton evolution.</title>
        <authorList>
            <person name="Chen X."/>
            <person name="Liu X."/>
            <person name="Zhao B."/>
            <person name="Zheng H."/>
            <person name="Hu Y."/>
            <person name="Lu G."/>
            <person name="Yang C."/>
            <person name="Chen J."/>
            <person name="Shan C."/>
            <person name="Zhang L."/>
            <person name="Zhou Y."/>
            <person name="Wang L."/>
            <person name="Guo W."/>
            <person name="Bai Y."/>
            <person name="Ruan J."/>
            <person name="Shangguan X."/>
            <person name="Mao Y."/>
            <person name="Jiang J."/>
            <person name="Zhu Y."/>
            <person name="Lei J."/>
            <person name="Kang H."/>
            <person name="Chen S."/>
            <person name="He X."/>
            <person name="Wang R."/>
            <person name="Wang Y."/>
            <person name="Chen J."/>
            <person name="Wang L."/>
            <person name="Yu S."/>
            <person name="Wang B."/>
            <person name="Wei J."/>
            <person name="Song S."/>
            <person name="Lu X."/>
            <person name="Gao Z."/>
            <person name="Gu W."/>
            <person name="Deng X."/>
            <person name="Ma D."/>
            <person name="Wang S."/>
            <person name="Liang W."/>
            <person name="Fang L."/>
            <person name="Cai C."/>
            <person name="Zhu X."/>
            <person name="Zhou B."/>
            <person name="Zhang Y."/>
            <person name="Chen Z."/>
            <person name="Xu S."/>
            <person name="Zhu R."/>
            <person name="Wang S."/>
            <person name="Zhang T."/>
            <person name="Zhao G."/>
        </authorList>
    </citation>
    <scope>NUCLEOTIDE SEQUENCE [LARGE SCALE GENOMIC DNA]</scope>
    <source>
        <strain evidence="2">cv. Xinhai21</strain>
        <tissue evidence="1">Leaf</tissue>
    </source>
</reference>
<evidence type="ECO:0000313" key="1">
    <source>
        <dbReference type="EMBL" id="PPS03161.1"/>
    </source>
</evidence>
<dbReference type="OrthoDB" id="1012860at2759"/>
<proteinExistence type="predicted"/>